<evidence type="ECO:0000313" key="2">
    <source>
        <dbReference type="Proteomes" id="UP000554482"/>
    </source>
</evidence>
<accession>A0A7J6W775</accession>
<dbReference type="AlphaFoldDB" id="A0A7J6W775"/>
<proteinExistence type="predicted"/>
<dbReference type="PANTHER" id="PTHR36617:SF15">
    <property type="entry name" value="REVERSE TRANSCRIPTASE ZINC-BINDING DOMAIN-CONTAINING PROTEIN"/>
    <property type="match status" value="1"/>
</dbReference>
<dbReference type="EMBL" id="JABWDY010020524">
    <property type="protein sequence ID" value="KAF5193091.1"/>
    <property type="molecule type" value="Genomic_DNA"/>
</dbReference>
<name>A0A7J6W775_THATH</name>
<gene>
    <name evidence="1" type="ORF">FRX31_017324</name>
</gene>
<evidence type="ECO:0000313" key="1">
    <source>
        <dbReference type="EMBL" id="KAF5193091.1"/>
    </source>
</evidence>
<comment type="caution">
    <text evidence="1">The sequence shown here is derived from an EMBL/GenBank/DDBJ whole genome shotgun (WGS) entry which is preliminary data.</text>
</comment>
<dbReference type="PANTHER" id="PTHR36617">
    <property type="entry name" value="PROTEIN, PUTATIVE-RELATED"/>
    <property type="match status" value="1"/>
</dbReference>
<protein>
    <submittedName>
        <fullName evidence="1">Uncharacterized protein</fullName>
    </submittedName>
</protein>
<organism evidence="1 2">
    <name type="scientific">Thalictrum thalictroides</name>
    <name type="common">Rue-anemone</name>
    <name type="synonym">Anemone thalictroides</name>
    <dbReference type="NCBI Taxonomy" id="46969"/>
    <lineage>
        <taxon>Eukaryota</taxon>
        <taxon>Viridiplantae</taxon>
        <taxon>Streptophyta</taxon>
        <taxon>Embryophyta</taxon>
        <taxon>Tracheophyta</taxon>
        <taxon>Spermatophyta</taxon>
        <taxon>Magnoliopsida</taxon>
        <taxon>Ranunculales</taxon>
        <taxon>Ranunculaceae</taxon>
        <taxon>Thalictroideae</taxon>
        <taxon>Thalictrum</taxon>
    </lineage>
</organism>
<sequence length="100" mass="11648">MFLSQSGRPRSVEQPYGWSLWRGILASQGKFYEGISHNVMDGRFTSFWHDVWCGETSLAYNFPRIYRHASHKNGLVADHFIEGEWHPLVRRRNLIKGGRG</sequence>
<dbReference type="OrthoDB" id="689430at2759"/>
<dbReference type="Proteomes" id="UP000554482">
    <property type="component" value="Unassembled WGS sequence"/>
</dbReference>
<keyword evidence="2" id="KW-1185">Reference proteome</keyword>
<reference evidence="1 2" key="1">
    <citation type="submission" date="2020-06" db="EMBL/GenBank/DDBJ databases">
        <title>Transcriptomic and genomic resources for Thalictrum thalictroides and T. hernandezii: Facilitating candidate gene discovery in an emerging model plant lineage.</title>
        <authorList>
            <person name="Arias T."/>
            <person name="Riano-Pachon D.M."/>
            <person name="Di Stilio V.S."/>
        </authorList>
    </citation>
    <scope>NUCLEOTIDE SEQUENCE [LARGE SCALE GENOMIC DNA]</scope>
    <source>
        <strain evidence="2">cv. WT478/WT964</strain>
        <tissue evidence="1">Leaves</tissue>
    </source>
</reference>